<reference evidence="2" key="1">
    <citation type="submission" date="2016-06" db="EMBL/GenBank/DDBJ databases">
        <title>Parallel loss of symbiosis genes in relatives of nitrogen-fixing non-legume Parasponia.</title>
        <authorList>
            <person name="Van Velzen R."/>
            <person name="Holmer R."/>
            <person name="Bu F."/>
            <person name="Rutten L."/>
            <person name="Van Zeijl A."/>
            <person name="Liu W."/>
            <person name="Santuari L."/>
            <person name="Cao Q."/>
            <person name="Sharma T."/>
            <person name="Shen D."/>
            <person name="Roswanjaya Y."/>
            <person name="Wardhani T."/>
            <person name="Kalhor M.S."/>
            <person name="Jansen J."/>
            <person name="Van den Hoogen J."/>
            <person name="Gungor B."/>
            <person name="Hartog M."/>
            <person name="Hontelez J."/>
            <person name="Verver J."/>
            <person name="Yang W.-C."/>
            <person name="Schijlen E."/>
            <person name="Repin R."/>
            <person name="Schilthuizen M."/>
            <person name="Schranz E."/>
            <person name="Heidstra R."/>
            <person name="Miyata K."/>
            <person name="Fedorova E."/>
            <person name="Kohlen W."/>
            <person name="Bisseling T."/>
            <person name="Smit S."/>
            <person name="Geurts R."/>
        </authorList>
    </citation>
    <scope>NUCLEOTIDE SEQUENCE [LARGE SCALE GENOMIC DNA]</scope>
    <source>
        <strain evidence="2">cv. WU1-14</strain>
    </source>
</reference>
<dbReference type="PANTHER" id="PTHR33116">
    <property type="entry name" value="REVERSE TRANSCRIPTASE ZINC-BINDING DOMAIN-CONTAINING PROTEIN-RELATED-RELATED"/>
    <property type="match status" value="1"/>
</dbReference>
<comment type="caution">
    <text evidence="1">The sequence shown here is derived from an EMBL/GenBank/DDBJ whole genome shotgun (WGS) entry which is preliminary data.</text>
</comment>
<proteinExistence type="predicted"/>
<dbReference type="OrthoDB" id="1166703at2759"/>
<keyword evidence="2" id="KW-1185">Reference proteome</keyword>
<dbReference type="Proteomes" id="UP000237105">
    <property type="component" value="Unassembled WGS sequence"/>
</dbReference>
<name>A0A2P5DKB7_PARAD</name>
<accession>A0A2P5DKB7</accession>
<evidence type="ECO:0000313" key="2">
    <source>
        <dbReference type="Proteomes" id="UP000237105"/>
    </source>
</evidence>
<dbReference type="PANTHER" id="PTHR33116:SF86">
    <property type="entry name" value="REVERSE TRANSCRIPTASE DOMAIN-CONTAINING PROTEIN"/>
    <property type="match status" value="1"/>
</dbReference>
<dbReference type="AlphaFoldDB" id="A0A2P5DKB7"/>
<protein>
    <submittedName>
        <fullName evidence="1">Uncharacterized protein</fullName>
    </submittedName>
</protein>
<gene>
    <name evidence="1" type="ORF">PanWU01x14_056320</name>
</gene>
<dbReference type="EMBL" id="JXTB01000032">
    <property type="protein sequence ID" value="PON73744.1"/>
    <property type="molecule type" value="Genomic_DNA"/>
</dbReference>
<organism evidence="1 2">
    <name type="scientific">Parasponia andersonii</name>
    <name type="common">Sponia andersonii</name>
    <dbReference type="NCBI Taxonomy" id="3476"/>
    <lineage>
        <taxon>Eukaryota</taxon>
        <taxon>Viridiplantae</taxon>
        <taxon>Streptophyta</taxon>
        <taxon>Embryophyta</taxon>
        <taxon>Tracheophyta</taxon>
        <taxon>Spermatophyta</taxon>
        <taxon>Magnoliopsida</taxon>
        <taxon>eudicotyledons</taxon>
        <taxon>Gunneridae</taxon>
        <taxon>Pentapetalae</taxon>
        <taxon>rosids</taxon>
        <taxon>fabids</taxon>
        <taxon>Rosales</taxon>
        <taxon>Cannabaceae</taxon>
        <taxon>Parasponia</taxon>
    </lineage>
</organism>
<sequence length="132" mass="15261">MTQSQGYSFSPNISTREQRKIQRRWPLRRIAVDIVYLGNKLFVGQNKRESFDNIKQKVTSRLEGWKAKLVFARGRATIIRSVANSIPIYNNMSTLKIPSCVCREMDAALGFRRFELRYIIIELYLLSWGGGG</sequence>
<evidence type="ECO:0000313" key="1">
    <source>
        <dbReference type="EMBL" id="PON73744.1"/>
    </source>
</evidence>